<name>J0ZP66_9HYPH</name>
<keyword evidence="1" id="KW-0645">Protease</keyword>
<keyword evidence="4" id="KW-0574">Periplasm</keyword>
<dbReference type="InterPro" id="IPR009045">
    <property type="entry name" value="Zn_M74/Hedgehog-like"/>
</dbReference>
<feature type="disulfide bond" evidence="8">
    <location>
        <begin position="216"/>
        <end position="264"/>
    </location>
</feature>
<dbReference type="Gene3D" id="3.30.1380.10">
    <property type="match status" value="1"/>
</dbReference>
<dbReference type="SUPFAM" id="SSF55166">
    <property type="entry name" value="Hedgehog/DD-peptidase"/>
    <property type="match status" value="1"/>
</dbReference>
<keyword evidence="10" id="KW-1185">Reference proteome</keyword>
<evidence type="ECO:0000313" key="10">
    <source>
        <dbReference type="Proteomes" id="UP000008952"/>
    </source>
</evidence>
<evidence type="ECO:0000256" key="8">
    <source>
        <dbReference type="PIRSR" id="PIRSR018455-2"/>
    </source>
</evidence>
<keyword evidence="2" id="KW-0479">Metal-binding</keyword>
<dbReference type="GO" id="GO:0006508">
    <property type="term" value="P:proteolysis"/>
    <property type="evidence" value="ECO:0007669"/>
    <property type="project" value="UniProtKB-KW"/>
</dbReference>
<evidence type="ECO:0000256" key="3">
    <source>
        <dbReference type="ARBA" id="ARBA00022729"/>
    </source>
</evidence>
<keyword evidence="3" id="KW-0732">Signal</keyword>
<dbReference type="PATRIC" id="fig|1094558.3.peg.849"/>
<organism evidence="9 10">
    <name type="scientific">Bartonella tamiae Th239</name>
    <dbReference type="NCBI Taxonomy" id="1094558"/>
    <lineage>
        <taxon>Bacteria</taxon>
        <taxon>Pseudomonadati</taxon>
        <taxon>Pseudomonadota</taxon>
        <taxon>Alphaproteobacteria</taxon>
        <taxon>Hyphomicrobiales</taxon>
        <taxon>Bartonellaceae</taxon>
        <taxon>Bartonella</taxon>
    </lineage>
</organism>
<evidence type="ECO:0000313" key="9">
    <source>
        <dbReference type="EMBL" id="EJF90373.1"/>
    </source>
</evidence>
<keyword evidence="7" id="KW-0482">Metalloprotease</keyword>
<evidence type="ECO:0000256" key="2">
    <source>
        <dbReference type="ARBA" id="ARBA00022723"/>
    </source>
</evidence>
<protein>
    <recommendedName>
        <fullName evidence="11">Penicillin-insensitive murein endopeptidase</fullName>
    </recommendedName>
</protein>
<dbReference type="GO" id="GO:0004252">
    <property type="term" value="F:serine-type endopeptidase activity"/>
    <property type="evidence" value="ECO:0007669"/>
    <property type="project" value="InterPro"/>
</dbReference>
<evidence type="ECO:0000256" key="7">
    <source>
        <dbReference type="ARBA" id="ARBA00023049"/>
    </source>
</evidence>
<keyword evidence="5" id="KW-0378">Hydrolase</keyword>
<gene>
    <name evidence="9" type="ORF">ME5_00774</name>
</gene>
<dbReference type="Proteomes" id="UP000008952">
    <property type="component" value="Unassembled WGS sequence"/>
</dbReference>
<feature type="disulfide bond" evidence="8">
    <location>
        <begin position="72"/>
        <end position="303"/>
    </location>
</feature>
<dbReference type="OrthoDB" id="1467367at2"/>
<evidence type="ECO:0000256" key="1">
    <source>
        <dbReference type="ARBA" id="ARBA00022670"/>
    </source>
</evidence>
<dbReference type="GO" id="GO:0008237">
    <property type="term" value="F:metallopeptidase activity"/>
    <property type="evidence" value="ECO:0007669"/>
    <property type="project" value="UniProtKB-KW"/>
</dbReference>
<evidence type="ECO:0008006" key="11">
    <source>
        <dbReference type="Google" id="ProtNLM"/>
    </source>
</evidence>
<dbReference type="HOGENOM" id="CLU_052496_0_1_5"/>
<dbReference type="AlphaFoldDB" id="J0ZP66"/>
<evidence type="ECO:0000256" key="5">
    <source>
        <dbReference type="ARBA" id="ARBA00022801"/>
    </source>
</evidence>
<dbReference type="GO" id="GO:0046872">
    <property type="term" value="F:metal ion binding"/>
    <property type="evidence" value="ECO:0007669"/>
    <property type="project" value="UniProtKB-KW"/>
</dbReference>
<proteinExistence type="predicted"/>
<keyword evidence="8" id="KW-1015">Disulfide bond</keyword>
<keyword evidence="6" id="KW-0862">Zinc</keyword>
<dbReference type="NCBIfam" id="NF006947">
    <property type="entry name" value="PRK09429.1"/>
    <property type="match status" value="1"/>
</dbReference>
<dbReference type="PIRSF" id="PIRSF018455">
    <property type="entry name" value="MepA"/>
    <property type="match status" value="1"/>
</dbReference>
<dbReference type="Pfam" id="PF03411">
    <property type="entry name" value="Peptidase_M74"/>
    <property type="match status" value="1"/>
</dbReference>
<sequence>MPCGLQAIGNKEAPAMKKTGYKSSSILLLGLIICVFTPVLSKADEPAKDVFGSQIVPSLGATQSIGFYSKGCLAGGVALPLEGPNWQVMRPSRHRNWAHPAMIKFLENLSKNAAKNGWRGLLIGDISQPLGGPMLNGHASHQVGLDADIWFTPMPQQRLNLHERETLQGISMLKPKSLYIDPKKWSFERTALLHLAANDPEVDRIFVHPGIKKHLCESVKGDRKWLSKIRPYYGHYWHFHVRMKCQNGSPQCQSQPPITKDDGCDKSLEWWFSEAPWKPQTNNKRTTPSKPYIMTVKDLPQACQQLVETSKMKNLQNGK</sequence>
<comment type="caution">
    <text evidence="9">The sequence shown here is derived from an EMBL/GenBank/DDBJ whole genome shotgun (WGS) entry which is preliminary data.</text>
</comment>
<reference evidence="9 10" key="1">
    <citation type="submission" date="2012-03" db="EMBL/GenBank/DDBJ databases">
        <title>The Genome Sequence of Bartonella tamiae Th239.</title>
        <authorList>
            <consortium name="The Broad Institute Genome Sequencing Platform"/>
            <consortium name="The Broad Institute Genome Sequencing Center for Infectious Disease"/>
            <person name="Feldgarden M."/>
            <person name="Kirby J."/>
            <person name="Kosoy M."/>
            <person name="Birtles R."/>
            <person name="Probert W.S."/>
            <person name="Chiaraviglio L."/>
            <person name="Young S.K."/>
            <person name="Zeng Q."/>
            <person name="Gargeya S."/>
            <person name="Fitzgerald M."/>
            <person name="Haas B."/>
            <person name="Abouelleil A."/>
            <person name="Alvarado L."/>
            <person name="Arachchi H.M."/>
            <person name="Berlin A."/>
            <person name="Chapman S.B."/>
            <person name="Gearin G."/>
            <person name="Goldberg J."/>
            <person name="Griggs A."/>
            <person name="Gujja S."/>
            <person name="Hansen M."/>
            <person name="Heiman D."/>
            <person name="Howarth C."/>
            <person name="Larimer J."/>
            <person name="Lui A."/>
            <person name="MacDonald P.J.P."/>
            <person name="McCowen C."/>
            <person name="Montmayeur A."/>
            <person name="Murphy C."/>
            <person name="Neiman D."/>
            <person name="Pearson M."/>
            <person name="Priest M."/>
            <person name="Roberts A."/>
            <person name="Saif S."/>
            <person name="Shea T."/>
            <person name="Sisk P."/>
            <person name="Stolte C."/>
            <person name="Sykes S."/>
            <person name="Wortman J."/>
            <person name="Nusbaum C."/>
            <person name="Birren B."/>
        </authorList>
    </citation>
    <scope>NUCLEOTIDE SEQUENCE [LARGE SCALE GENOMIC DNA]</scope>
    <source>
        <strain evidence="9 10">Th239</strain>
    </source>
</reference>
<dbReference type="EMBL" id="AIMB01000007">
    <property type="protein sequence ID" value="EJF90373.1"/>
    <property type="molecule type" value="Genomic_DNA"/>
</dbReference>
<feature type="disulfide bond" evidence="8">
    <location>
        <begin position="245"/>
        <end position="252"/>
    </location>
</feature>
<dbReference type="eggNOG" id="COG3770">
    <property type="taxonomic scope" value="Bacteria"/>
</dbReference>
<dbReference type="STRING" id="1094558.ME5_00774"/>
<evidence type="ECO:0000256" key="4">
    <source>
        <dbReference type="ARBA" id="ARBA00022764"/>
    </source>
</evidence>
<accession>J0ZP66</accession>
<evidence type="ECO:0000256" key="6">
    <source>
        <dbReference type="ARBA" id="ARBA00022833"/>
    </source>
</evidence>
<dbReference type="InterPro" id="IPR005073">
    <property type="entry name" value="Peptidase_M74"/>
</dbReference>
<dbReference type="GO" id="GO:0030288">
    <property type="term" value="C:outer membrane-bounded periplasmic space"/>
    <property type="evidence" value="ECO:0007669"/>
    <property type="project" value="InterPro"/>
</dbReference>